<name>A0A081CCH6_PSEA2</name>
<dbReference type="HOGENOM" id="CLU_109463_0_1_1"/>
<dbReference type="AlphaFoldDB" id="A0A081CCH6"/>
<keyword evidence="2" id="KW-1185">Reference proteome</keyword>
<organism evidence="1 2">
    <name type="scientific">Pseudozyma antarctica</name>
    <name type="common">Yeast</name>
    <name type="synonym">Candida antarctica</name>
    <dbReference type="NCBI Taxonomy" id="84753"/>
    <lineage>
        <taxon>Eukaryota</taxon>
        <taxon>Fungi</taxon>
        <taxon>Dikarya</taxon>
        <taxon>Basidiomycota</taxon>
        <taxon>Ustilaginomycotina</taxon>
        <taxon>Ustilaginomycetes</taxon>
        <taxon>Ustilaginales</taxon>
        <taxon>Ustilaginaceae</taxon>
        <taxon>Moesziomyces</taxon>
    </lineage>
</organism>
<dbReference type="GeneID" id="26303357"/>
<evidence type="ECO:0000313" key="1">
    <source>
        <dbReference type="EMBL" id="GAK64372.1"/>
    </source>
</evidence>
<dbReference type="EMBL" id="DF830072">
    <property type="protein sequence ID" value="GAK64372.1"/>
    <property type="molecule type" value="Genomic_DNA"/>
</dbReference>
<gene>
    <name evidence="1" type="ORF">PAN0_005c2585</name>
</gene>
<reference evidence="2" key="1">
    <citation type="journal article" date="2014" name="Genome Announc.">
        <title>Draft Genome Sequence of the Yeast Pseudozyma antarctica Type Strain JCM10317, a Producer of the Glycolipid Biosurfactants, Mannosylerythritol Lipids.</title>
        <authorList>
            <person name="Saika A."/>
            <person name="Koike H."/>
            <person name="Hori T."/>
            <person name="Fukuoka T."/>
            <person name="Sato S."/>
            <person name="Habe H."/>
            <person name="Kitamoto D."/>
            <person name="Morita T."/>
        </authorList>
    </citation>
    <scope>NUCLEOTIDE SEQUENCE [LARGE SCALE GENOMIC DNA]</scope>
    <source>
        <strain evidence="2">JCM 10317</strain>
    </source>
</reference>
<accession>A0A081CCH6</accession>
<dbReference type="RefSeq" id="XP_014657312.1">
    <property type="nucleotide sequence ID" value="XM_014801826.1"/>
</dbReference>
<dbReference type="OrthoDB" id="2117453at2759"/>
<protein>
    <submittedName>
        <fullName evidence="1">Uncharacterized protein</fullName>
    </submittedName>
</protein>
<sequence>MVDSSAAIRRGHPISFLLFTFVAFIVAVIASTLVADYNSNGNAPTKGIENATRFLLFAGWWGFLIGAVYVSLLERAEIPPASASAAVAQTGLFLASVGGVITSIAGHGVALFLTWIFWLAGAAALTDRTGGSFSCADKGYPFPYCNSTKALMAFAWIGWIILTLMFAVVVFFGARAFSGGRSVKESLA</sequence>
<dbReference type="Proteomes" id="UP000053758">
    <property type="component" value="Unassembled WGS sequence"/>
</dbReference>
<evidence type="ECO:0000313" key="2">
    <source>
        <dbReference type="Proteomes" id="UP000053758"/>
    </source>
</evidence>
<proteinExistence type="predicted"/>